<protein>
    <submittedName>
        <fullName evidence="1">Uncharacterized protein</fullName>
    </submittedName>
</protein>
<reference evidence="2" key="1">
    <citation type="journal article" date="2023" name="G3 (Bethesda)">
        <title>Genome assembly and association tests identify interacting loci associated with vigor, precocity, and sex in interspecific pistachio rootstocks.</title>
        <authorList>
            <person name="Palmer W."/>
            <person name="Jacygrad E."/>
            <person name="Sagayaradj S."/>
            <person name="Cavanaugh K."/>
            <person name="Han R."/>
            <person name="Bertier L."/>
            <person name="Beede B."/>
            <person name="Kafkas S."/>
            <person name="Golino D."/>
            <person name="Preece J."/>
            <person name="Michelmore R."/>
        </authorList>
    </citation>
    <scope>NUCLEOTIDE SEQUENCE [LARGE SCALE GENOMIC DNA]</scope>
</reference>
<comment type="caution">
    <text evidence="1">The sequence shown here is derived from an EMBL/GenBank/DDBJ whole genome shotgun (WGS) entry which is preliminary data.</text>
</comment>
<dbReference type="Proteomes" id="UP001164250">
    <property type="component" value="Chromosome 13"/>
</dbReference>
<organism evidence="1 2">
    <name type="scientific">Pistacia atlantica</name>
    <dbReference type="NCBI Taxonomy" id="434234"/>
    <lineage>
        <taxon>Eukaryota</taxon>
        <taxon>Viridiplantae</taxon>
        <taxon>Streptophyta</taxon>
        <taxon>Embryophyta</taxon>
        <taxon>Tracheophyta</taxon>
        <taxon>Spermatophyta</taxon>
        <taxon>Magnoliopsida</taxon>
        <taxon>eudicotyledons</taxon>
        <taxon>Gunneridae</taxon>
        <taxon>Pentapetalae</taxon>
        <taxon>rosids</taxon>
        <taxon>malvids</taxon>
        <taxon>Sapindales</taxon>
        <taxon>Anacardiaceae</taxon>
        <taxon>Pistacia</taxon>
    </lineage>
</organism>
<accession>A0ACC0ZYH3</accession>
<proteinExistence type="predicted"/>
<sequence>MVPNPPPPEQHLASTLITQQKWGVPMDMCSPVTTIQVVRSLTRLLDIPNIVILIFSLSYFKIKVVVYKFFMMTLSGLISL</sequence>
<keyword evidence="2" id="KW-1185">Reference proteome</keyword>
<name>A0ACC0ZYH3_9ROSI</name>
<gene>
    <name evidence="1" type="ORF">Patl1_23193</name>
</gene>
<dbReference type="EMBL" id="CM047909">
    <property type="protein sequence ID" value="KAJ0079735.1"/>
    <property type="molecule type" value="Genomic_DNA"/>
</dbReference>
<evidence type="ECO:0000313" key="1">
    <source>
        <dbReference type="EMBL" id="KAJ0079735.1"/>
    </source>
</evidence>
<evidence type="ECO:0000313" key="2">
    <source>
        <dbReference type="Proteomes" id="UP001164250"/>
    </source>
</evidence>